<accession>A0ACC2XBU0</accession>
<dbReference type="Proteomes" id="UP001243375">
    <property type="component" value="Unassembled WGS sequence"/>
</dbReference>
<organism evidence="1 2">
    <name type="scientific">Naganishia vaughanmartiniae</name>
    <dbReference type="NCBI Taxonomy" id="1424756"/>
    <lineage>
        <taxon>Eukaryota</taxon>
        <taxon>Fungi</taxon>
        <taxon>Dikarya</taxon>
        <taxon>Basidiomycota</taxon>
        <taxon>Agaricomycotina</taxon>
        <taxon>Tremellomycetes</taxon>
        <taxon>Filobasidiales</taxon>
        <taxon>Filobasidiaceae</taxon>
        <taxon>Naganishia</taxon>
    </lineage>
</organism>
<keyword evidence="2" id="KW-1185">Reference proteome</keyword>
<evidence type="ECO:0000313" key="2">
    <source>
        <dbReference type="Proteomes" id="UP001243375"/>
    </source>
</evidence>
<sequence>MCVGLASALAMKAERNATALKMVNSVTETMPIEGFYIPDAELERWGRPAACAYAAHSQKKWPALCGKGAQTEIHLEVMEEGEGGTAGVQRHVQTAEKKAVDATGSTRQRAARLNAPEFETAMPGMSQGIYVPENEMSQWDRSIAEWFAPQLPTGNDVLPLKADGPKTLLADKTVNGFSRISSPAAVNRPPLTGTLELEKPSFEAADERRDESGLVEGVRVV</sequence>
<name>A0ACC2XBU0_9TREE</name>
<evidence type="ECO:0000313" key="1">
    <source>
        <dbReference type="EMBL" id="KAJ9121510.1"/>
    </source>
</evidence>
<reference evidence="1" key="1">
    <citation type="submission" date="2023-04" db="EMBL/GenBank/DDBJ databases">
        <title>Draft Genome sequencing of Naganishia species isolated from polar environments using Oxford Nanopore Technology.</title>
        <authorList>
            <person name="Leo P."/>
            <person name="Venkateswaran K."/>
        </authorList>
    </citation>
    <scope>NUCLEOTIDE SEQUENCE</scope>
    <source>
        <strain evidence="1">MNA-CCFEE 5425</strain>
    </source>
</reference>
<dbReference type="EMBL" id="JASBWU010000005">
    <property type="protein sequence ID" value="KAJ9121510.1"/>
    <property type="molecule type" value="Genomic_DNA"/>
</dbReference>
<comment type="caution">
    <text evidence="1">The sequence shown here is derived from an EMBL/GenBank/DDBJ whole genome shotgun (WGS) entry which is preliminary data.</text>
</comment>
<protein>
    <submittedName>
        <fullName evidence="1">Uncharacterized protein</fullName>
    </submittedName>
</protein>
<gene>
    <name evidence="1" type="ORF">QFC22_002128</name>
</gene>
<proteinExistence type="predicted"/>